<proteinExistence type="predicted"/>
<protein>
    <submittedName>
        <fullName evidence="2">Uncharacterized protein</fullName>
    </submittedName>
</protein>
<dbReference type="EMBL" id="ML122278">
    <property type="protein sequence ID" value="RPD57868.1"/>
    <property type="molecule type" value="Genomic_DNA"/>
</dbReference>
<evidence type="ECO:0000313" key="2">
    <source>
        <dbReference type="EMBL" id="RPD57868.1"/>
    </source>
</evidence>
<name>A0A5C2S329_9APHY</name>
<reference evidence="2" key="1">
    <citation type="journal article" date="2018" name="Genome Biol. Evol.">
        <title>Genomics and development of Lentinus tigrinus, a white-rot wood-decaying mushroom with dimorphic fruiting bodies.</title>
        <authorList>
            <person name="Wu B."/>
            <person name="Xu Z."/>
            <person name="Knudson A."/>
            <person name="Carlson A."/>
            <person name="Chen N."/>
            <person name="Kovaka S."/>
            <person name="LaButti K."/>
            <person name="Lipzen A."/>
            <person name="Pennachio C."/>
            <person name="Riley R."/>
            <person name="Schakwitz W."/>
            <person name="Umezawa K."/>
            <person name="Ohm R.A."/>
            <person name="Grigoriev I.V."/>
            <person name="Nagy L.G."/>
            <person name="Gibbons J."/>
            <person name="Hibbett D."/>
        </authorList>
    </citation>
    <scope>NUCLEOTIDE SEQUENCE [LARGE SCALE GENOMIC DNA]</scope>
    <source>
        <strain evidence="2">ALCF2SS1-6</strain>
    </source>
</reference>
<evidence type="ECO:0000256" key="1">
    <source>
        <dbReference type="SAM" id="MobiDB-lite"/>
    </source>
</evidence>
<sequence length="283" mass="31701">MSDSAQDVTGSHDGQRQTTVTPKSSREGLGFDLFGWDPDLNTTKTPLVDAWLDIDKHLTEDDIPNPDELDNEIEQVNALITRGLARFASVQKSPEQIKDEYPVKDTELPAETDVLADDNHLVEVLDGLWGDLQSKYIASSSSCDPPFHVLRIPGRALMTQHRYLDILTSIARSHRILSPAMCGFLFSMLVANPLPRQHPPLTDSYHMPSHHQPALPGSAPSSLLCELHVMKPRKRWFLLRRYPLLRHPPGQGPHPWNLHHDAVVVAFQRSTTSCVGSSAERHE</sequence>
<feature type="region of interest" description="Disordered" evidence="1">
    <location>
        <begin position="1"/>
        <end position="28"/>
    </location>
</feature>
<evidence type="ECO:0000313" key="3">
    <source>
        <dbReference type="Proteomes" id="UP000313359"/>
    </source>
</evidence>
<gene>
    <name evidence="2" type="ORF">L227DRAFT_200207</name>
</gene>
<organism evidence="2 3">
    <name type="scientific">Lentinus tigrinus ALCF2SS1-6</name>
    <dbReference type="NCBI Taxonomy" id="1328759"/>
    <lineage>
        <taxon>Eukaryota</taxon>
        <taxon>Fungi</taxon>
        <taxon>Dikarya</taxon>
        <taxon>Basidiomycota</taxon>
        <taxon>Agaricomycotina</taxon>
        <taxon>Agaricomycetes</taxon>
        <taxon>Polyporales</taxon>
        <taxon>Polyporaceae</taxon>
        <taxon>Lentinus</taxon>
    </lineage>
</organism>
<dbReference type="AlphaFoldDB" id="A0A5C2S329"/>
<accession>A0A5C2S329</accession>
<dbReference type="Proteomes" id="UP000313359">
    <property type="component" value="Unassembled WGS sequence"/>
</dbReference>
<dbReference type="STRING" id="1328759.A0A5C2S329"/>
<keyword evidence="3" id="KW-1185">Reference proteome</keyword>